<dbReference type="Pfam" id="PF21975">
    <property type="entry name" value="ASNSD1-SEP"/>
    <property type="match status" value="1"/>
</dbReference>
<reference evidence="3" key="2">
    <citation type="journal article" date="2007" name="PLoS Biol.">
        <title>Survey sequencing and comparative analysis of the elephant shark (Callorhinchus milii) genome.</title>
        <authorList>
            <person name="Venkatesh B."/>
            <person name="Kirkness E.F."/>
            <person name="Loh Y.H."/>
            <person name="Halpern A.L."/>
            <person name="Lee A.P."/>
            <person name="Johnson J."/>
            <person name="Dandona N."/>
            <person name="Viswanathan L.D."/>
            <person name="Tay A."/>
            <person name="Venter J.C."/>
            <person name="Strausberg R.L."/>
            <person name="Brenner S."/>
        </authorList>
    </citation>
    <scope>NUCLEOTIDE SEQUENCE [LARGE SCALE GENOMIC DNA]</scope>
</reference>
<evidence type="ECO:0000313" key="3">
    <source>
        <dbReference type="Proteomes" id="UP000314986"/>
    </source>
</evidence>
<dbReference type="Gene3D" id="1.10.287.370">
    <property type="match status" value="1"/>
</dbReference>
<dbReference type="AlphaFoldDB" id="A0A4W3J8E4"/>
<reference evidence="3" key="1">
    <citation type="journal article" date="2006" name="Science">
        <title>Ancient noncoding elements conserved in the human genome.</title>
        <authorList>
            <person name="Venkatesh B."/>
            <person name="Kirkness E.F."/>
            <person name="Loh Y.H."/>
            <person name="Halpern A.L."/>
            <person name="Lee A.P."/>
            <person name="Johnson J."/>
            <person name="Dandona N."/>
            <person name="Viswanathan L.D."/>
            <person name="Tay A."/>
            <person name="Venter J.C."/>
            <person name="Strausberg R.L."/>
            <person name="Brenner S."/>
        </authorList>
    </citation>
    <scope>NUCLEOTIDE SEQUENCE [LARGE SCALE GENOMIC DNA]</scope>
</reference>
<organism evidence="2 3">
    <name type="scientific">Callorhinchus milii</name>
    <name type="common">Ghost shark</name>
    <dbReference type="NCBI Taxonomy" id="7868"/>
    <lineage>
        <taxon>Eukaryota</taxon>
        <taxon>Metazoa</taxon>
        <taxon>Chordata</taxon>
        <taxon>Craniata</taxon>
        <taxon>Vertebrata</taxon>
        <taxon>Chondrichthyes</taxon>
        <taxon>Holocephali</taxon>
        <taxon>Chimaeriformes</taxon>
        <taxon>Callorhinchidae</taxon>
        <taxon>Callorhinchus</taxon>
    </lineage>
</organism>
<dbReference type="Ensembl" id="ENSCMIT00000036365.1">
    <property type="protein sequence ID" value="ENSCMIP00000035836.1"/>
    <property type="gene ID" value="ENSCMIG00000015155.1"/>
</dbReference>
<dbReference type="STRING" id="7868.ENSCMIP00000035836"/>
<dbReference type="InterPro" id="IPR009053">
    <property type="entry name" value="Prefoldin"/>
</dbReference>
<feature type="compositionally biased region" description="Basic and acidic residues" evidence="1">
    <location>
        <begin position="57"/>
        <end position="74"/>
    </location>
</feature>
<feature type="region of interest" description="Disordered" evidence="1">
    <location>
        <begin position="48"/>
        <end position="74"/>
    </location>
</feature>
<evidence type="ECO:0000313" key="2">
    <source>
        <dbReference type="Ensembl" id="ENSCMIP00000035836.1"/>
    </source>
</evidence>
<dbReference type="Proteomes" id="UP000314986">
    <property type="component" value="Unassembled WGS sequence"/>
</dbReference>
<dbReference type="GeneTree" id="ENSGT01030000235268"/>
<reference evidence="3" key="3">
    <citation type="journal article" date="2014" name="Nature">
        <title>Elephant shark genome provides unique insights into gnathostome evolution.</title>
        <authorList>
            <consortium name="International Elephant Shark Genome Sequencing Consortium"/>
            <person name="Venkatesh B."/>
            <person name="Lee A.P."/>
            <person name="Ravi V."/>
            <person name="Maurya A.K."/>
            <person name="Lian M.M."/>
            <person name="Swann J.B."/>
            <person name="Ohta Y."/>
            <person name="Flajnik M.F."/>
            <person name="Sutoh Y."/>
            <person name="Kasahara M."/>
            <person name="Hoon S."/>
            <person name="Gangu V."/>
            <person name="Roy S.W."/>
            <person name="Irimia M."/>
            <person name="Korzh V."/>
            <person name="Kondrychyn I."/>
            <person name="Lim Z.W."/>
            <person name="Tay B.H."/>
            <person name="Tohari S."/>
            <person name="Kong K.W."/>
            <person name="Ho S."/>
            <person name="Lorente-Galdos B."/>
            <person name="Quilez J."/>
            <person name="Marques-Bonet T."/>
            <person name="Raney B.J."/>
            <person name="Ingham P.W."/>
            <person name="Tay A."/>
            <person name="Hillier L.W."/>
            <person name="Minx P."/>
            <person name="Boehm T."/>
            <person name="Wilson R.K."/>
            <person name="Brenner S."/>
            <person name="Warren W.C."/>
        </authorList>
    </citation>
    <scope>NUCLEOTIDE SEQUENCE [LARGE SCALE GENOMIC DNA]</scope>
</reference>
<reference evidence="2" key="5">
    <citation type="submission" date="2025-09" db="UniProtKB">
        <authorList>
            <consortium name="Ensembl"/>
        </authorList>
    </citation>
    <scope>IDENTIFICATION</scope>
</reference>
<dbReference type="InterPro" id="IPR054148">
    <property type="entry name" value="ASNSD1-SEP"/>
</dbReference>
<sequence length="139" mass="15580">MRRPCAGGRCGAAVGGVMRPSGGLGALCVWATLDAHGDRRRLVGVMEAAETRAAPGGEERETRDQATRRQELHNKIKEQNVAINELSNLKETRRVYKQQPNSNIFFLTDKTTALTECKRAFDELKKEHQDLENPDKMMK</sequence>
<evidence type="ECO:0000256" key="1">
    <source>
        <dbReference type="SAM" id="MobiDB-lite"/>
    </source>
</evidence>
<name>A0A4W3J8E4_CALMI</name>
<dbReference type="InParanoid" id="A0A4W3J8E4"/>
<protein>
    <submittedName>
        <fullName evidence="2">Uncharacterized protein</fullName>
    </submittedName>
</protein>
<keyword evidence="3" id="KW-1185">Reference proteome</keyword>
<accession>A0A4W3J8E4</accession>
<proteinExistence type="predicted"/>
<reference evidence="2" key="4">
    <citation type="submission" date="2025-08" db="UniProtKB">
        <authorList>
            <consortium name="Ensembl"/>
        </authorList>
    </citation>
    <scope>IDENTIFICATION</scope>
</reference>
<dbReference type="SUPFAM" id="SSF46579">
    <property type="entry name" value="Prefoldin"/>
    <property type="match status" value="1"/>
</dbReference>